<feature type="region of interest" description="Disordered" evidence="1">
    <location>
        <begin position="117"/>
        <end position="136"/>
    </location>
</feature>
<protein>
    <submittedName>
        <fullName evidence="2">Uncharacterized protein</fullName>
    </submittedName>
</protein>
<proteinExistence type="predicted"/>
<accession>X0U167</accession>
<sequence length="136" mass="14390">DLVMREAEEAKAQGLADEVIGIAADEERQAAISGNMIKSRQWLAGQLSEGFRNGPQGGSSVKVDMNVRLTDEQLMAIAAGKFEPPQAQGAIDVQATVVDILEADVVEDDEVGVDEVGEGLEEPVPPEAGGWGFLDK</sequence>
<comment type="caution">
    <text evidence="2">The sequence shown here is derived from an EMBL/GenBank/DDBJ whole genome shotgun (WGS) entry which is preliminary data.</text>
</comment>
<feature type="non-terminal residue" evidence="2">
    <location>
        <position position="1"/>
    </location>
</feature>
<dbReference type="AlphaFoldDB" id="X0U167"/>
<dbReference type="EMBL" id="BARS01011115">
    <property type="protein sequence ID" value="GAF99274.1"/>
    <property type="molecule type" value="Genomic_DNA"/>
</dbReference>
<evidence type="ECO:0000256" key="1">
    <source>
        <dbReference type="SAM" id="MobiDB-lite"/>
    </source>
</evidence>
<gene>
    <name evidence="2" type="ORF">S01H1_20338</name>
</gene>
<organism evidence="2">
    <name type="scientific">marine sediment metagenome</name>
    <dbReference type="NCBI Taxonomy" id="412755"/>
    <lineage>
        <taxon>unclassified sequences</taxon>
        <taxon>metagenomes</taxon>
        <taxon>ecological metagenomes</taxon>
    </lineage>
</organism>
<name>X0U167_9ZZZZ</name>
<evidence type="ECO:0000313" key="2">
    <source>
        <dbReference type="EMBL" id="GAF99274.1"/>
    </source>
</evidence>
<reference evidence="2" key="1">
    <citation type="journal article" date="2014" name="Front. Microbiol.">
        <title>High frequency of phylogenetically diverse reductive dehalogenase-homologous genes in deep subseafloor sedimentary metagenomes.</title>
        <authorList>
            <person name="Kawai M."/>
            <person name="Futagami T."/>
            <person name="Toyoda A."/>
            <person name="Takaki Y."/>
            <person name="Nishi S."/>
            <person name="Hori S."/>
            <person name="Arai W."/>
            <person name="Tsubouchi T."/>
            <person name="Morono Y."/>
            <person name="Uchiyama I."/>
            <person name="Ito T."/>
            <person name="Fujiyama A."/>
            <person name="Inagaki F."/>
            <person name="Takami H."/>
        </authorList>
    </citation>
    <scope>NUCLEOTIDE SEQUENCE</scope>
    <source>
        <strain evidence="2">Expedition CK06-06</strain>
    </source>
</reference>